<dbReference type="GO" id="GO:0016020">
    <property type="term" value="C:membrane"/>
    <property type="evidence" value="ECO:0007669"/>
    <property type="project" value="UniProtKB-SubCell"/>
</dbReference>
<evidence type="ECO:0000313" key="6">
    <source>
        <dbReference type="EMBL" id="KAF5822258.1"/>
    </source>
</evidence>
<keyword evidence="2" id="KW-0812">Transmembrane</keyword>
<evidence type="ECO:0000256" key="1">
    <source>
        <dbReference type="ARBA" id="ARBA00004141"/>
    </source>
</evidence>
<evidence type="ECO:0000256" key="2">
    <source>
        <dbReference type="ARBA" id="ARBA00022692"/>
    </source>
</evidence>
<reference evidence="6" key="3">
    <citation type="submission" date="2020-06" db="EMBL/GenBank/DDBJ databases">
        <title>Helianthus annuus Genome sequencing and assembly Release 2.</title>
        <authorList>
            <person name="Gouzy J."/>
            <person name="Langlade N."/>
            <person name="Munos S."/>
        </authorList>
    </citation>
    <scope>NUCLEOTIDE SEQUENCE</scope>
    <source>
        <tissue evidence="6">Leaves</tissue>
    </source>
</reference>
<evidence type="ECO:0000259" key="5">
    <source>
        <dbReference type="Pfam" id="PF00916"/>
    </source>
</evidence>
<dbReference type="InterPro" id="IPR011547">
    <property type="entry name" value="SLC26A/SulP_dom"/>
</dbReference>
<proteinExistence type="predicted"/>
<sequence length="84" mass="9329">MLEAITRPFLKTPGILDCKNTVLKVRSMFPSLMNLCRMISLEVVAIGRTFAGMKDYQLDGNKEMVALGSMNMVIKQHSIHGTSV</sequence>
<dbReference type="Pfam" id="PF00916">
    <property type="entry name" value="Sulfate_transp"/>
    <property type="match status" value="1"/>
</dbReference>
<evidence type="ECO:0000256" key="4">
    <source>
        <dbReference type="ARBA" id="ARBA00023136"/>
    </source>
</evidence>
<feature type="domain" description="SLC26A/SulP transporter" evidence="5">
    <location>
        <begin position="21"/>
        <end position="74"/>
    </location>
</feature>
<protein>
    <submittedName>
        <fullName evidence="6 7">SLC26A/SulP transporter</fullName>
    </submittedName>
</protein>
<organism evidence="7 8">
    <name type="scientific">Helianthus annuus</name>
    <name type="common">Common sunflower</name>
    <dbReference type="NCBI Taxonomy" id="4232"/>
    <lineage>
        <taxon>Eukaryota</taxon>
        <taxon>Viridiplantae</taxon>
        <taxon>Streptophyta</taxon>
        <taxon>Embryophyta</taxon>
        <taxon>Tracheophyta</taxon>
        <taxon>Spermatophyta</taxon>
        <taxon>Magnoliopsida</taxon>
        <taxon>eudicotyledons</taxon>
        <taxon>Gunneridae</taxon>
        <taxon>Pentapetalae</taxon>
        <taxon>asterids</taxon>
        <taxon>campanulids</taxon>
        <taxon>Asterales</taxon>
        <taxon>Asteraceae</taxon>
        <taxon>Asteroideae</taxon>
        <taxon>Heliantheae alliance</taxon>
        <taxon>Heliantheae</taxon>
        <taxon>Helianthus</taxon>
    </lineage>
</organism>
<comment type="subcellular location">
    <subcellularLocation>
        <location evidence="1">Membrane</location>
        <topology evidence="1">Multi-pass membrane protein</topology>
    </subcellularLocation>
</comment>
<accession>A0A251VG71</accession>
<evidence type="ECO:0000313" key="8">
    <source>
        <dbReference type="Proteomes" id="UP000215914"/>
    </source>
</evidence>
<evidence type="ECO:0000256" key="3">
    <source>
        <dbReference type="ARBA" id="ARBA00022989"/>
    </source>
</evidence>
<dbReference type="Gramene" id="mRNA:HanXRQr2_Chr01g0024351">
    <property type="protein sequence ID" value="mRNA:HanXRQr2_Chr01g0024351"/>
    <property type="gene ID" value="HanXRQr2_Chr01g0024351"/>
</dbReference>
<dbReference type="EMBL" id="MNCJ02000316">
    <property type="protein sequence ID" value="KAF5822258.1"/>
    <property type="molecule type" value="Genomic_DNA"/>
</dbReference>
<reference evidence="6 8" key="1">
    <citation type="journal article" date="2017" name="Nature">
        <title>The sunflower genome provides insights into oil metabolism, flowering and Asterid evolution.</title>
        <authorList>
            <person name="Badouin H."/>
            <person name="Gouzy J."/>
            <person name="Grassa C.J."/>
            <person name="Murat F."/>
            <person name="Staton S.E."/>
            <person name="Cottret L."/>
            <person name="Lelandais-Briere C."/>
            <person name="Owens G.L."/>
            <person name="Carrere S."/>
            <person name="Mayjonade B."/>
            <person name="Legrand L."/>
            <person name="Gill N."/>
            <person name="Kane N.C."/>
            <person name="Bowers J.E."/>
            <person name="Hubner S."/>
            <person name="Bellec A."/>
            <person name="Berard A."/>
            <person name="Berges H."/>
            <person name="Blanchet N."/>
            <person name="Boniface M.C."/>
            <person name="Brunel D."/>
            <person name="Catrice O."/>
            <person name="Chaidir N."/>
            <person name="Claudel C."/>
            <person name="Donnadieu C."/>
            <person name="Faraut T."/>
            <person name="Fievet G."/>
            <person name="Helmstetter N."/>
            <person name="King M."/>
            <person name="Knapp S.J."/>
            <person name="Lai Z."/>
            <person name="Le Paslier M.C."/>
            <person name="Lippi Y."/>
            <person name="Lorenzon L."/>
            <person name="Mandel J.R."/>
            <person name="Marage G."/>
            <person name="Marchand G."/>
            <person name="Marquand E."/>
            <person name="Bret-Mestries E."/>
            <person name="Morien E."/>
            <person name="Nambeesan S."/>
            <person name="Nguyen T."/>
            <person name="Pegot-Espagnet P."/>
            <person name="Pouilly N."/>
            <person name="Raftis F."/>
            <person name="Sallet E."/>
            <person name="Schiex T."/>
            <person name="Thomas J."/>
            <person name="Vandecasteele C."/>
            <person name="Vares D."/>
            <person name="Vear F."/>
            <person name="Vautrin S."/>
            <person name="Crespi M."/>
            <person name="Mangin B."/>
            <person name="Burke J.M."/>
            <person name="Salse J."/>
            <person name="Munos S."/>
            <person name="Vincourt P."/>
            <person name="Rieseberg L.H."/>
            <person name="Langlade N.B."/>
        </authorList>
    </citation>
    <scope>NUCLEOTIDE SEQUENCE [LARGE SCALE GENOMIC DNA]</scope>
    <source>
        <strain evidence="8">cv. SF193</strain>
        <tissue evidence="6">Leaves</tissue>
    </source>
</reference>
<reference evidence="7" key="2">
    <citation type="submission" date="2017-02" db="EMBL/GenBank/DDBJ databases">
        <title>Sunflower complete genome.</title>
        <authorList>
            <person name="Langlade N."/>
            <person name="Munos S."/>
        </authorList>
    </citation>
    <scope>NUCLEOTIDE SEQUENCE [LARGE SCALE GENOMIC DNA]</scope>
    <source>
        <tissue evidence="7">Leaves</tissue>
    </source>
</reference>
<dbReference type="EMBL" id="CM007891">
    <property type="protein sequence ID" value="OTG34580.1"/>
    <property type="molecule type" value="Genomic_DNA"/>
</dbReference>
<dbReference type="Proteomes" id="UP000215914">
    <property type="component" value="Chromosome 2"/>
</dbReference>
<gene>
    <name evidence="7" type="ORF">HannXRQ_Chr02g0047381</name>
    <name evidence="6" type="ORF">HanXRQr2_Chr01g0024351</name>
</gene>
<dbReference type="AlphaFoldDB" id="A0A251VG71"/>
<keyword evidence="8" id="KW-1185">Reference proteome</keyword>
<dbReference type="InParanoid" id="A0A251VG71"/>
<keyword evidence="3" id="KW-1133">Transmembrane helix</keyword>
<keyword evidence="4" id="KW-0472">Membrane</keyword>
<dbReference type="STRING" id="4232.A0A251VG71"/>
<evidence type="ECO:0000313" key="7">
    <source>
        <dbReference type="EMBL" id="OTG34580.1"/>
    </source>
</evidence>
<name>A0A251VG71_HELAN</name>